<feature type="transmembrane region" description="Helical" evidence="4">
    <location>
        <begin position="108"/>
        <end position="131"/>
    </location>
</feature>
<feature type="transmembrane region" description="Helical" evidence="4">
    <location>
        <begin position="170"/>
        <end position="192"/>
    </location>
</feature>
<dbReference type="InterPro" id="IPR036259">
    <property type="entry name" value="MFS_trans_sf"/>
</dbReference>
<organism evidence="6 7">
    <name type="scientific">Dyella marensis</name>
    <dbReference type="NCBI Taxonomy" id="500610"/>
    <lineage>
        <taxon>Bacteria</taxon>
        <taxon>Pseudomonadati</taxon>
        <taxon>Pseudomonadota</taxon>
        <taxon>Gammaproteobacteria</taxon>
        <taxon>Lysobacterales</taxon>
        <taxon>Rhodanobacteraceae</taxon>
        <taxon>Dyella</taxon>
    </lineage>
</organism>
<evidence type="ECO:0000256" key="2">
    <source>
        <dbReference type="ARBA" id="ARBA00022989"/>
    </source>
</evidence>
<reference evidence="7" key="1">
    <citation type="submission" date="2016-10" db="EMBL/GenBank/DDBJ databases">
        <authorList>
            <person name="Varghese N."/>
            <person name="Submissions S."/>
        </authorList>
    </citation>
    <scope>NUCLEOTIDE SEQUENCE [LARGE SCALE GENOMIC DNA]</scope>
    <source>
        <strain evidence="7">UNC178MFTsu3.1</strain>
    </source>
</reference>
<keyword evidence="3 4" id="KW-0472">Membrane</keyword>
<feature type="transmembrane region" description="Helical" evidence="4">
    <location>
        <begin position="391"/>
        <end position="411"/>
    </location>
</feature>
<feature type="transmembrane region" description="Helical" evidence="4">
    <location>
        <begin position="274"/>
        <end position="295"/>
    </location>
</feature>
<dbReference type="InterPro" id="IPR011701">
    <property type="entry name" value="MFS"/>
</dbReference>
<dbReference type="InterPro" id="IPR050327">
    <property type="entry name" value="Proton-linked_MCT"/>
</dbReference>
<feature type="transmembrane region" description="Helical" evidence="4">
    <location>
        <begin position="360"/>
        <end position="385"/>
    </location>
</feature>
<evidence type="ECO:0000259" key="5">
    <source>
        <dbReference type="PROSITE" id="PS50850"/>
    </source>
</evidence>
<dbReference type="CDD" id="cd17355">
    <property type="entry name" value="MFS_YcxA_like"/>
    <property type="match status" value="1"/>
</dbReference>
<accession>A0A1I2GIK3</accession>
<keyword evidence="7" id="KW-1185">Reference proteome</keyword>
<feature type="transmembrane region" description="Helical" evidence="4">
    <location>
        <begin position="143"/>
        <end position="164"/>
    </location>
</feature>
<dbReference type="PANTHER" id="PTHR11360:SF290">
    <property type="entry name" value="MONOCARBOXYLATE MFS PERMEASE"/>
    <property type="match status" value="1"/>
</dbReference>
<feature type="transmembrane region" description="Helical" evidence="4">
    <location>
        <begin position="327"/>
        <end position="348"/>
    </location>
</feature>
<dbReference type="RefSeq" id="WP_026634651.1">
    <property type="nucleotide sequence ID" value="NZ_FONH01000009.1"/>
</dbReference>
<dbReference type="SUPFAM" id="SSF103473">
    <property type="entry name" value="MFS general substrate transporter"/>
    <property type="match status" value="1"/>
</dbReference>
<evidence type="ECO:0000256" key="4">
    <source>
        <dbReference type="SAM" id="Phobius"/>
    </source>
</evidence>
<dbReference type="AlphaFoldDB" id="A0A1I2GIK3"/>
<dbReference type="Proteomes" id="UP000199477">
    <property type="component" value="Unassembled WGS sequence"/>
</dbReference>
<dbReference type="InterPro" id="IPR020846">
    <property type="entry name" value="MFS_dom"/>
</dbReference>
<evidence type="ECO:0000313" key="6">
    <source>
        <dbReference type="EMBL" id="SFF17714.1"/>
    </source>
</evidence>
<dbReference type="EMBL" id="FONH01000009">
    <property type="protein sequence ID" value="SFF17714.1"/>
    <property type="molecule type" value="Genomic_DNA"/>
</dbReference>
<feature type="transmembrane region" description="Helical" evidence="4">
    <location>
        <begin position="83"/>
        <end position="102"/>
    </location>
</feature>
<proteinExistence type="predicted"/>
<dbReference type="GO" id="GO:0022857">
    <property type="term" value="F:transmembrane transporter activity"/>
    <property type="evidence" value="ECO:0007669"/>
    <property type="project" value="InterPro"/>
</dbReference>
<dbReference type="PROSITE" id="PS50850">
    <property type="entry name" value="MFS"/>
    <property type="match status" value="1"/>
</dbReference>
<evidence type="ECO:0000256" key="1">
    <source>
        <dbReference type="ARBA" id="ARBA00022692"/>
    </source>
</evidence>
<feature type="domain" description="Major facilitator superfamily (MFS) profile" evidence="5">
    <location>
        <begin position="16"/>
        <end position="418"/>
    </location>
</feature>
<feature type="transmembrane region" description="Helical" evidence="4">
    <location>
        <begin position="12"/>
        <end position="33"/>
    </location>
</feature>
<evidence type="ECO:0000256" key="3">
    <source>
        <dbReference type="ARBA" id="ARBA00023136"/>
    </source>
</evidence>
<sequence length="427" mass="44900">MTIQRRRPFGQNYAFVVVAVVFLSLLASAGMRATPGVLMLPLGAAFGWSRDSISSAAAVGILLYGLMGPFAAALMQRFGIRRVLLVALTVMTVAAASSALMSQPWQLLATWGVLSGAGTGCVAVVMGATVVGRWFSTHRGLMMGLLTASTATGTLIFLPGLAAIAEHAGWQAVVLTIAAVSAALIPLAAWLLPERPSDIGLRRYGAAADEPVDVGAPAGNLFAMTLGVLRKASRNGTFWLLFATFFVCGFTTNGLIGTHFIALCGDHGIPEVRAAGLLALMGIFDLVGTTASGWLTDRFDPRKLLFVYYSLRGLSLIYLPYSDFSLYSLSLFGVFYGLDWIATVPPTLRLTTDAFGERDAPVVFGWVVAGHQVGAAAAAFMAGVLRVQLGSYMTPFVIAGATGVVAAFLALRIGRRRELPALAGEAA</sequence>
<evidence type="ECO:0000313" key="7">
    <source>
        <dbReference type="Proteomes" id="UP000199477"/>
    </source>
</evidence>
<dbReference type="Pfam" id="PF07690">
    <property type="entry name" value="MFS_1"/>
    <property type="match status" value="1"/>
</dbReference>
<protein>
    <submittedName>
        <fullName evidence="6">Predicted arabinose efflux permease, MFS family</fullName>
    </submittedName>
</protein>
<feature type="transmembrane region" description="Helical" evidence="4">
    <location>
        <begin position="238"/>
        <end position="262"/>
    </location>
</feature>
<dbReference type="Gene3D" id="1.20.1250.20">
    <property type="entry name" value="MFS general substrate transporter like domains"/>
    <property type="match status" value="2"/>
</dbReference>
<name>A0A1I2GIK3_9GAMM</name>
<dbReference type="PANTHER" id="PTHR11360">
    <property type="entry name" value="MONOCARBOXYLATE TRANSPORTER"/>
    <property type="match status" value="1"/>
</dbReference>
<dbReference type="STRING" id="500610.SAMN02799615_02669"/>
<feature type="transmembrane region" description="Helical" evidence="4">
    <location>
        <begin position="53"/>
        <end position="74"/>
    </location>
</feature>
<keyword evidence="1 4" id="KW-0812">Transmembrane</keyword>
<keyword evidence="2 4" id="KW-1133">Transmembrane helix</keyword>
<gene>
    <name evidence="6" type="ORF">SAMN02799615_02669</name>
</gene>